<dbReference type="OrthoDB" id="6631029at2"/>
<dbReference type="EMBL" id="WMJZ01000072">
    <property type="protein sequence ID" value="MTH48878.1"/>
    <property type="molecule type" value="Genomic_DNA"/>
</dbReference>
<comment type="caution">
    <text evidence="1">The sequence shown here is derived from an EMBL/GenBank/DDBJ whole genome shotgun (WGS) entry which is preliminary data.</text>
</comment>
<organism evidence="1 2">
    <name type="scientific">Intestinirhabdus alba</name>
    <dbReference type="NCBI Taxonomy" id="2899544"/>
    <lineage>
        <taxon>Bacteria</taxon>
        <taxon>Pseudomonadati</taxon>
        <taxon>Pseudomonadota</taxon>
        <taxon>Gammaproteobacteria</taxon>
        <taxon>Enterobacterales</taxon>
        <taxon>Enterobacteriaceae</taxon>
        <taxon>Intestinirhabdus</taxon>
    </lineage>
</organism>
<dbReference type="Proteomes" id="UP000477739">
    <property type="component" value="Unassembled WGS sequence"/>
</dbReference>
<accession>A0A6L6IT20</accession>
<sequence length="89" mass="10076">MGIDFSKSSLKDGTLAFIDIDNGLAFSAEKDNELDNFIKIKTGDFYQPRQKKGDLASVNMVMYDCMAFYHSKELAVFLKQLIRKAEADL</sequence>
<evidence type="ECO:0000313" key="2">
    <source>
        <dbReference type="Proteomes" id="UP000477739"/>
    </source>
</evidence>
<dbReference type="Gene3D" id="1.20.120.1620">
    <property type="match status" value="1"/>
</dbReference>
<dbReference type="AlphaFoldDB" id="A0A6L6IT20"/>
<protein>
    <submittedName>
        <fullName evidence="1">Uncharacterized protein</fullName>
    </submittedName>
</protein>
<reference evidence="1 2" key="1">
    <citation type="submission" date="2019-11" db="EMBL/GenBank/DDBJ databases">
        <title>Escherichia alba sp. nov. isolated from the gut of plastic-eating superworms Zophobas atratus.</title>
        <authorList>
            <person name="Yang Y."/>
        </authorList>
    </citation>
    <scope>NUCLEOTIDE SEQUENCE [LARGE SCALE GENOMIC DNA]</scope>
    <source>
        <strain evidence="2">BIT-B35</strain>
    </source>
</reference>
<gene>
    <name evidence="1" type="ORF">GJV78_22155</name>
</gene>
<evidence type="ECO:0000313" key="1">
    <source>
        <dbReference type="EMBL" id="MTH48878.1"/>
    </source>
</evidence>
<name>A0A6L6IT20_9ENTR</name>
<dbReference type="InterPro" id="IPR038314">
    <property type="entry name" value="T6SS_sf"/>
</dbReference>
<keyword evidence="2" id="KW-1185">Reference proteome</keyword>
<proteinExistence type="predicted"/>